<evidence type="ECO:0000313" key="3">
    <source>
        <dbReference type="Proteomes" id="UP000186132"/>
    </source>
</evidence>
<proteinExistence type="predicted"/>
<name>A0A1M5SY46_9ACTN</name>
<reference evidence="2 3" key="1">
    <citation type="submission" date="2016-11" db="EMBL/GenBank/DDBJ databases">
        <authorList>
            <person name="Jaros S."/>
            <person name="Januszkiewicz K."/>
            <person name="Wedrychowicz H."/>
        </authorList>
    </citation>
    <scope>NUCLEOTIDE SEQUENCE [LARGE SCALE GENOMIC DNA]</scope>
    <source>
        <strain evidence="2 3">DSM 45627</strain>
    </source>
</reference>
<accession>A0A1M5SY46</accession>
<dbReference type="AlphaFoldDB" id="A0A1M5SY46"/>
<keyword evidence="1" id="KW-0732">Signal</keyword>
<feature type="signal peptide" evidence="1">
    <location>
        <begin position="1"/>
        <end position="22"/>
    </location>
</feature>
<dbReference type="RefSeq" id="WP_073392057.1">
    <property type="nucleotide sequence ID" value="NZ_FQVU01000006.1"/>
</dbReference>
<dbReference type="Proteomes" id="UP000186132">
    <property type="component" value="Unassembled WGS sequence"/>
</dbReference>
<keyword evidence="3" id="KW-1185">Reference proteome</keyword>
<protein>
    <submittedName>
        <fullName evidence="2">Uncharacterized protein</fullName>
    </submittedName>
</protein>
<dbReference type="EMBL" id="FQVU01000006">
    <property type="protein sequence ID" value="SHH43412.1"/>
    <property type="molecule type" value="Genomic_DNA"/>
</dbReference>
<evidence type="ECO:0000313" key="2">
    <source>
        <dbReference type="EMBL" id="SHH43412.1"/>
    </source>
</evidence>
<dbReference type="STRING" id="1206085.SAMN05443575_3857"/>
<sequence>MGVLLAGSLAVGIGVQAPAASAADFCASRISGSTYYQHNFSYGGSVAATICAPGGAGNAYLYARGKYADVSKYMKLSIQTGSSTVSVDGDYYSYVYRSQPAGNHTYHAIMYDGNGHKIVDGYASDFD</sequence>
<evidence type="ECO:0000256" key="1">
    <source>
        <dbReference type="SAM" id="SignalP"/>
    </source>
</evidence>
<feature type="chain" id="PRO_5012590141" evidence="1">
    <location>
        <begin position="23"/>
        <end position="127"/>
    </location>
</feature>
<organism evidence="2 3">
    <name type="scientific">Jatrophihabitans endophyticus</name>
    <dbReference type="NCBI Taxonomy" id="1206085"/>
    <lineage>
        <taxon>Bacteria</taxon>
        <taxon>Bacillati</taxon>
        <taxon>Actinomycetota</taxon>
        <taxon>Actinomycetes</taxon>
        <taxon>Jatrophihabitantales</taxon>
        <taxon>Jatrophihabitantaceae</taxon>
        <taxon>Jatrophihabitans</taxon>
    </lineage>
</organism>
<gene>
    <name evidence="2" type="ORF">SAMN05443575_3857</name>
</gene>